<dbReference type="EMBL" id="CAJNOC010007418">
    <property type="protein sequence ID" value="CAF1098547.1"/>
    <property type="molecule type" value="Genomic_DNA"/>
</dbReference>
<dbReference type="InterPro" id="IPR029058">
    <property type="entry name" value="AB_hydrolase_fold"/>
</dbReference>
<dbReference type="SUPFAM" id="SSF53474">
    <property type="entry name" value="alpha/beta-Hydrolases"/>
    <property type="match status" value="1"/>
</dbReference>
<name>A0A814P126_9BILA</name>
<evidence type="ECO:0000313" key="3">
    <source>
        <dbReference type="Proteomes" id="UP000663879"/>
    </source>
</evidence>
<protein>
    <recommendedName>
        <fullName evidence="1">Xaa-Pro dipeptidyl-peptidase-like domain-containing protein</fullName>
    </recommendedName>
</protein>
<accession>A0A814P126</accession>
<keyword evidence="3" id="KW-1185">Reference proteome</keyword>
<sequence>MKDGKNIAVDFYRSLKDEKLPVILEMTPYGRSSLTNFRGEADFWYQNGYIFVIADVRGTGDSEGEFEIFANDGQDGYDLIEWIAKQSWSNGKVGMRGSSYSGTNQWYVAAKKPKNLFCITPDASVGKQFDCPPYNRAFSLEWALTWLGKSVNFKNESKEWKNPMA</sequence>
<dbReference type="OrthoDB" id="416441at2759"/>
<proteinExistence type="predicted"/>
<dbReference type="NCBIfam" id="TIGR00976">
    <property type="entry name" value="CocE_NonD"/>
    <property type="match status" value="1"/>
</dbReference>
<dbReference type="GO" id="GO:0016787">
    <property type="term" value="F:hydrolase activity"/>
    <property type="evidence" value="ECO:0007669"/>
    <property type="project" value="InterPro"/>
</dbReference>
<dbReference type="InterPro" id="IPR005674">
    <property type="entry name" value="CocE/Ser_esterase"/>
</dbReference>
<dbReference type="Gene3D" id="3.40.50.1820">
    <property type="entry name" value="alpha/beta hydrolase"/>
    <property type="match status" value="1"/>
</dbReference>
<dbReference type="Proteomes" id="UP000663879">
    <property type="component" value="Unassembled WGS sequence"/>
</dbReference>
<gene>
    <name evidence="2" type="ORF">OXX778_LOCUS21030</name>
</gene>
<organism evidence="2 3">
    <name type="scientific">Brachionus calyciflorus</name>
    <dbReference type="NCBI Taxonomy" id="104777"/>
    <lineage>
        <taxon>Eukaryota</taxon>
        <taxon>Metazoa</taxon>
        <taxon>Spiralia</taxon>
        <taxon>Gnathifera</taxon>
        <taxon>Rotifera</taxon>
        <taxon>Eurotatoria</taxon>
        <taxon>Monogononta</taxon>
        <taxon>Pseudotrocha</taxon>
        <taxon>Ploima</taxon>
        <taxon>Brachionidae</taxon>
        <taxon>Brachionus</taxon>
    </lineage>
</organism>
<feature type="domain" description="Xaa-Pro dipeptidyl-peptidase-like" evidence="1">
    <location>
        <begin position="3"/>
        <end position="151"/>
    </location>
</feature>
<evidence type="ECO:0000313" key="2">
    <source>
        <dbReference type="EMBL" id="CAF1098547.1"/>
    </source>
</evidence>
<dbReference type="AlphaFoldDB" id="A0A814P126"/>
<dbReference type="PANTHER" id="PTHR43056">
    <property type="entry name" value="PEPTIDASE S9 PROLYL OLIGOPEPTIDASE"/>
    <property type="match status" value="1"/>
</dbReference>
<reference evidence="2" key="1">
    <citation type="submission" date="2021-02" db="EMBL/GenBank/DDBJ databases">
        <authorList>
            <person name="Nowell W R."/>
        </authorList>
    </citation>
    <scope>NUCLEOTIDE SEQUENCE</scope>
    <source>
        <strain evidence="2">Ploen Becks lab</strain>
    </source>
</reference>
<dbReference type="InterPro" id="IPR050585">
    <property type="entry name" value="Xaa-Pro_dipeptidyl-ppase/CocE"/>
</dbReference>
<comment type="caution">
    <text evidence="2">The sequence shown here is derived from an EMBL/GenBank/DDBJ whole genome shotgun (WGS) entry which is preliminary data.</text>
</comment>
<dbReference type="PANTHER" id="PTHR43056:SF10">
    <property type="entry name" value="COCE_NOND FAMILY, PUTATIVE (AFU_ORTHOLOGUE AFUA_7G00600)-RELATED"/>
    <property type="match status" value="1"/>
</dbReference>
<dbReference type="Pfam" id="PF02129">
    <property type="entry name" value="Peptidase_S15"/>
    <property type="match status" value="1"/>
</dbReference>
<dbReference type="InterPro" id="IPR000383">
    <property type="entry name" value="Xaa-Pro-like_dom"/>
</dbReference>
<evidence type="ECO:0000259" key="1">
    <source>
        <dbReference type="Pfam" id="PF02129"/>
    </source>
</evidence>